<evidence type="ECO:0000313" key="1">
    <source>
        <dbReference type="EMBL" id="KAL1795291.1"/>
    </source>
</evidence>
<reference evidence="1 2" key="1">
    <citation type="submission" date="2024-09" db="EMBL/GenBank/DDBJ databases">
        <title>T2T genomes of carrot and Alternaria dauci and their utility for understanding host-pathogen interaction during carrot leaf blight disease.</title>
        <authorList>
            <person name="Liu W."/>
            <person name="Xu S."/>
            <person name="Ou C."/>
            <person name="Liu X."/>
            <person name="Zhuang F."/>
            <person name="Deng X.W."/>
        </authorList>
    </citation>
    <scope>NUCLEOTIDE SEQUENCE [LARGE SCALE GENOMIC DNA]</scope>
    <source>
        <strain evidence="1 2">A2016</strain>
    </source>
</reference>
<dbReference type="RefSeq" id="XP_069305875.1">
    <property type="nucleotide sequence ID" value="XM_069453311.1"/>
</dbReference>
<gene>
    <name evidence="1" type="ORF">ACET3X_007107</name>
</gene>
<dbReference type="Proteomes" id="UP001578633">
    <property type="component" value="Chromosome 6"/>
</dbReference>
<organism evidence="1 2">
    <name type="scientific">Alternaria dauci</name>
    <dbReference type="NCBI Taxonomy" id="48095"/>
    <lineage>
        <taxon>Eukaryota</taxon>
        <taxon>Fungi</taxon>
        <taxon>Dikarya</taxon>
        <taxon>Ascomycota</taxon>
        <taxon>Pezizomycotina</taxon>
        <taxon>Dothideomycetes</taxon>
        <taxon>Pleosporomycetidae</taxon>
        <taxon>Pleosporales</taxon>
        <taxon>Pleosporineae</taxon>
        <taxon>Pleosporaceae</taxon>
        <taxon>Alternaria</taxon>
        <taxon>Alternaria sect. Porri</taxon>
    </lineage>
</organism>
<accession>A0ABR3UIC8</accession>
<name>A0ABR3UIC8_9PLEO</name>
<comment type="caution">
    <text evidence="1">The sequence shown here is derived from an EMBL/GenBank/DDBJ whole genome shotgun (WGS) entry which is preliminary data.</text>
</comment>
<keyword evidence="2" id="KW-1185">Reference proteome</keyword>
<protein>
    <submittedName>
        <fullName evidence="1">Uncharacterized protein</fullName>
    </submittedName>
</protein>
<dbReference type="EMBL" id="JBHGVX010000006">
    <property type="protein sequence ID" value="KAL1795291.1"/>
    <property type="molecule type" value="Genomic_DNA"/>
</dbReference>
<proteinExistence type="predicted"/>
<evidence type="ECO:0000313" key="2">
    <source>
        <dbReference type="Proteomes" id="UP001578633"/>
    </source>
</evidence>
<sequence>MAGAILLNHNEPTLGAAEANLDRLGQLEDEVAKPKTRRTDIDIECHKLSRPVAMKLCRTFANKFYTTLPCELREMVYNYVWDGLMLRLAFDDVALYGSTSGNSREPASFPRFRHRRWEGPKAVPWAIPCTQDGCRCFDWWELPCWADHQCVGMDVAIEVVKAYYRNTRSLSVEPDHFEDLTALVSRDHFHLGVKPLDHIRRLIVPFCHEVLIEQGKQRNNNLQSLAGLDNFQHHLEVLLDVRVKKGFELTILLTWHAFFIYCMPALERSRTVVDKLLMEGVKVTILAWDTEGAQEYDVSDYYTLSSVDWQRKWIWKVKKDHRRMGFIAHHDDLDTFPIGFSICDDLTDDAEKTAEREEWENDQDKVFLEALAGLTGPTRDVPMSYASGFHTQGTPPYFSDHITWDFGTYHDSISDDTYGLHVDGFL</sequence>
<dbReference type="GeneID" id="96087429"/>